<evidence type="ECO:0000313" key="4">
    <source>
        <dbReference type="Proteomes" id="UP001165383"/>
    </source>
</evidence>
<evidence type="ECO:0000256" key="1">
    <source>
        <dbReference type="SAM" id="SignalP"/>
    </source>
</evidence>
<dbReference type="PANTHER" id="PTHR43135:SF3">
    <property type="entry name" value="ALPHA-D-RIBOSE 1-METHYLPHOSPHONATE 5-TRIPHOSPHATE DIPHOSPHATASE"/>
    <property type="match status" value="1"/>
</dbReference>
<dbReference type="PANTHER" id="PTHR43135">
    <property type="entry name" value="ALPHA-D-RIBOSE 1-METHYLPHOSPHONATE 5-TRIPHOSPHATE DIPHOSPHATASE"/>
    <property type="match status" value="1"/>
</dbReference>
<feature type="chain" id="PRO_5045995501" evidence="1">
    <location>
        <begin position="21"/>
        <end position="680"/>
    </location>
</feature>
<evidence type="ECO:0000259" key="2">
    <source>
        <dbReference type="Pfam" id="PF01979"/>
    </source>
</evidence>
<sequence length="680" mass="71628">MTVRRALVALCLAVSPVALAAAPVPKEQLLVPPAGADHYVVVSEAGKHGDEWRWTLPDGGIAYRESILLRGLVFEQDEVVKLDATGKPVSFTVRGVTPSGDSAETFAIDQATAHWKTTVDEGQAPAGQGTYNTFGGTFLAGDATIPLFLKAGAAGVALLPSGHGTLERSATAFSAVGPNGPRTANLYFFKGIGQSPAPVWLFDDGKIFGFVGALALMPEGYEANLKPMIAAQEAAIAELAPAIAKRLLTAETMRPVLFRNVKIYDADKERFVTGQNVVVSDGKIASVGTALPKLAAGARVIDGAGKTLVPGLWDSHMHVSDDFNALSEVALGVTSARNPGGSIELAVSQRERRAKGLMVGPEQFNSVIIDQKGPLAAQGSLTVSSLEETLAAVRKIKAANLTAVKFYTSMNPAWIPPAAKLAHELGLHVHGHIPAGMRTLDAVNAGYDEITHIYFATMQAMPDEIVAKSNTTLRMTGPGKYFKDVDFNAEPTRTVIRTLAERKITVDPTLVVVEGTLTSEAGKVSPAYSAYVGTLPPAVERGFKSGPIPLPEGTTRDEARASVKHMLEYVAVMRKAGVPIVAGTDGQGTELVRELELYVAGGMTPAEALATATIDAARNVKADKRTGSIAVGKEADLLLVDGDPEANIGDLRHVDKVVLDGALLDGDELRKEAGFSGRPK</sequence>
<keyword evidence="4" id="KW-1185">Reference proteome</keyword>
<dbReference type="EMBL" id="JAMGBB010000001">
    <property type="protein sequence ID" value="MCL6740811.1"/>
    <property type="molecule type" value="Genomic_DNA"/>
</dbReference>
<organism evidence="3 4">
    <name type="scientific">Sphingomonas brevis</name>
    <dbReference type="NCBI Taxonomy" id="2908206"/>
    <lineage>
        <taxon>Bacteria</taxon>
        <taxon>Pseudomonadati</taxon>
        <taxon>Pseudomonadota</taxon>
        <taxon>Alphaproteobacteria</taxon>
        <taxon>Sphingomonadales</taxon>
        <taxon>Sphingomonadaceae</taxon>
        <taxon>Sphingomonas</taxon>
    </lineage>
</organism>
<evidence type="ECO:0000313" key="3">
    <source>
        <dbReference type="EMBL" id="MCL6740811.1"/>
    </source>
</evidence>
<dbReference type="SUPFAM" id="SSF51338">
    <property type="entry name" value="Composite domain of metallo-dependent hydrolases"/>
    <property type="match status" value="1"/>
</dbReference>
<dbReference type="InterPro" id="IPR006680">
    <property type="entry name" value="Amidohydro-rel"/>
</dbReference>
<dbReference type="InterPro" id="IPR051781">
    <property type="entry name" value="Metallo-dep_Hydrolase"/>
</dbReference>
<proteinExistence type="predicted"/>
<dbReference type="RefSeq" id="WP_249915223.1">
    <property type="nucleotide sequence ID" value="NZ_JAMGBB010000001.1"/>
</dbReference>
<accession>A0ABT0S9Q7</accession>
<dbReference type="Proteomes" id="UP001165383">
    <property type="component" value="Unassembled WGS sequence"/>
</dbReference>
<dbReference type="InterPro" id="IPR032466">
    <property type="entry name" value="Metal_Hydrolase"/>
</dbReference>
<keyword evidence="1" id="KW-0732">Signal</keyword>
<feature type="signal peptide" evidence="1">
    <location>
        <begin position="1"/>
        <end position="20"/>
    </location>
</feature>
<protein>
    <submittedName>
        <fullName evidence="3">Amidohydrolase family protein</fullName>
    </submittedName>
</protein>
<gene>
    <name evidence="3" type="ORF">LZ518_06645</name>
</gene>
<dbReference type="Pfam" id="PF01979">
    <property type="entry name" value="Amidohydro_1"/>
    <property type="match status" value="1"/>
</dbReference>
<dbReference type="InterPro" id="IPR011059">
    <property type="entry name" value="Metal-dep_hydrolase_composite"/>
</dbReference>
<dbReference type="Gene3D" id="2.30.40.10">
    <property type="entry name" value="Urease, subunit C, domain 1"/>
    <property type="match status" value="1"/>
</dbReference>
<dbReference type="Gene3D" id="3.20.20.140">
    <property type="entry name" value="Metal-dependent hydrolases"/>
    <property type="match status" value="1"/>
</dbReference>
<reference evidence="3" key="1">
    <citation type="submission" date="2022-05" db="EMBL/GenBank/DDBJ databases">
        <authorList>
            <person name="Jo J.-H."/>
            <person name="Im W.-T."/>
        </authorList>
    </citation>
    <scope>NUCLEOTIDE SEQUENCE</scope>
    <source>
        <strain evidence="3">RB56-2</strain>
    </source>
</reference>
<comment type="caution">
    <text evidence="3">The sequence shown here is derived from an EMBL/GenBank/DDBJ whole genome shotgun (WGS) entry which is preliminary data.</text>
</comment>
<feature type="domain" description="Amidohydrolase-related" evidence="2">
    <location>
        <begin position="308"/>
        <end position="662"/>
    </location>
</feature>
<dbReference type="SUPFAM" id="SSF51556">
    <property type="entry name" value="Metallo-dependent hydrolases"/>
    <property type="match status" value="1"/>
</dbReference>
<name>A0ABT0S9Q7_9SPHN</name>